<feature type="domain" description="Cytochrome oxidase subunit II copper A binding" evidence="18">
    <location>
        <begin position="134"/>
        <end position="256"/>
    </location>
</feature>
<keyword evidence="7" id="KW-1278">Translocase</keyword>
<dbReference type="InterPro" id="IPR002429">
    <property type="entry name" value="CcO_II-like_C"/>
</dbReference>
<dbReference type="PANTHER" id="PTHR22888">
    <property type="entry name" value="CYTOCHROME C OXIDASE, SUBUNIT II"/>
    <property type="match status" value="1"/>
</dbReference>
<evidence type="ECO:0000256" key="10">
    <source>
        <dbReference type="ARBA" id="ARBA00023008"/>
    </source>
</evidence>
<protein>
    <recommendedName>
        <fullName evidence="15">Cytochrome c oxidase subunit 2</fullName>
        <ecNumber evidence="15">7.1.1.9</ecNumber>
    </recommendedName>
</protein>
<organism evidence="19 20">
    <name type="scientific">Ammonicoccus fulvus</name>
    <dbReference type="NCBI Taxonomy" id="3138240"/>
    <lineage>
        <taxon>Bacteria</taxon>
        <taxon>Bacillati</taxon>
        <taxon>Actinomycetota</taxon>
        <taxon>Actinomycetes</taxon>
        <taxon>Propionibacteriales</taxon>
        <taxon>Propionibacteriaceae</taxon>
        <taxon>Ammonicoccus</taxon>
    </lineage>
</organism>
<dbReference type="EC" id="7.1.1.9" evidence="15"/>
<feature type="transmembrane region" description="Helical" evidence="17">
    <location>
        <begin position="61"/>
        <end position="82"/>
    </location>
</feature>
<dbReference type="EMBL" id="CP154795">
    <property type="protein sequence ID" value="XAN08373.1"/>
    <property type="molecule type" value="Genomic_DNA"/>
</dbReference>
<dbReference type="InterPro" id="IPR011759">
    <property type="entry name" value="Cyt_c_oxidase_su2_TM_dom"/>
</dbReference>
<accession>A0ABZ3FUC1</accession>
<evidence type="ECO:0000256" key="15">
    <source>
        <dbReference type="RuleBase" id="RU004024"/>
    </source>
</evidence>
<evidence type="ECO:0000256" key="1">
    <source>
        <dbReference type="ARBA" id="ARBA00004141"/>
    </source>
</evidence>
<dbReference type="InterPro" id="IPR014222">
    <property type="entry name" value="Cyt_c_oxidase_su2"/>
</dbReference>
<evidence type="ECO:0000256" key="9">
    <source>
        <dbReference type="ARBA" id="ARBA00022989"/>
    </source>
</evidence>
<dbReference type="SUPFAM" id="SSF81464">
    <property type="entry name" value="Cytochrome c oxidase subunit II-like, transmembrane region"/>
    <property type="match status" value="1"/>
</dbReference>
<dbReference type="InterPro" id="IPR008972">
    <property type="entry name" value="Cupredoxin"/>
</dbReference>
<dbReference type="NCBIfam" id="TIGR02866">
    <property type="entry name" value="CoxB"/>
    <property type="match status" value="1"/>
</dbReference>
<evidence type="ECO:0000256" key="8">
    <source>
        <dbReference type="ARBA" id="ARBA00022982"/>
    </source>
</evidence>
<sequence>MSNRRRGARRLAGAILLGLVVATLSACGDLGEGPGQARLFGLPEASTEQAPHIGNLWVGSWIASLAIGVLVWGLMGWAFIVYRRKHHAQVPKQTRYNLPLEIMYTIVPFLIVGVLFFYTVKTQDAVLNKEQTSPNAHTVNVVGQKWSWTFNYMDAADGETVWEAGTIEQTPNLYLPVNETVTFNLDSPDVIHSFWVPSFYMKLDVIPGRTNSFQATPNKIGTFAGKCAELCGTYHSAMLFNVVVLSQEDFDAKMAELRDRGNVGENQGSLGQNELTTRAQGGE</sequence>
<keyword evidence="9 17" id="KW-1133">Transmembrane helix</keyword>
<evidence type="ECO:0000256" key="14">
    <source>
        <dbReference type="RuleBase" id="RU000456"/>
    </source>
</evidence>
<evidence type="ECO:0000256" key="5">
    <source>
        <dbReference type="ARBA" id="ARBA00022692"/>
    </source>
</evidence>
<evidence type="ECO:0000256" key="6">
    <source>
        <dbReference type="ARBA" id="ARBA00022723"/>
    </source>
</evidence>
<dbReference type="PROSITE" id="PS00078">
    <property type="entry name" value="COX2"/>
    <property type="match status" value="1"/>
</dbReference>
<keyword evidence="11 17" id="KW-0472">Membrane</keyword>
<evidence type="ECO:0000256" key="16">
    <source>
        <dbReference type="SAM" id="MobiDB-lite"/>
    </source>
</evidence>
<dbReference type="SUPFAM" id="SSF49503">
    <property type="entry name" value="Cupredoxins"/>
    <property type="match status" value="1"/>
</dbReference>
<feature type="transmembrane region" description="Helical" evidence="17">
    <location>
        <begin position="102"/>
        <end position="120"/>
    </location>
</feature>
<dbReference type="PANTHER" id="PTHR22888:SF9">
    <property type="entry name" value="CYTOCHROME C OXIDASE SUBUNIT 2"/>
    <property type="match status" value="1"/>
</dbReference>
<dbReference type="Proteomes" id="UP001442841">
    <property type="component" value="Chromosome"/>
</dbReference>
<dbReference type="Gene3D" id="2.60.40.420">
    <property type="entry name" value="Cupredoxins - blue copper proteins"/>
    <property type="match status" value="1"/>
</dbReference>
<dbReference type="InterPro" id="IPR036257">
    <property type="entry name" value="Cyt_c_oxidase_su2_TM_sf"/>
</dbReference>
<comment type="catalytic activity">
    <reaction evidence="13 15">
        <text>4 Fe(II)-[cytochrome c] + O2 + 8 H(+)(in) = 4 Fe(III)-[cytochrome c] + 2 H2O + 4 H(+)(out)</text>
        <dbReference type="Rhea" id="RHEA:11436"/>
        <dbReference type="Rhea" id="RHEA-COMP:10350"/>
        <dbReference type="Rhea" id="RHEA-COMP:14399"/>
        <dbReference type="ChEBI" id="CHEBI:15377"/>
        <dbReference type="ChEBI" id="CHEBI:15378"/>
        <dbReference type="ChEBI" id="CHEBI:15379"/>
        <dbReference type="ChEBI" id="CHEBI:29033"/>
        <dbReference type="ChEBI" id="CHEBI:29034"/>
        <dbReference type="EC" id="7.1.1.9"/>
    </reaction>
</comment>
<reference evidence="19 20" key="1">
    <citation type="submission" date="2024-04" db="EMBL/GenBank/DDBJ databases">
        <title>Isolation of an actinomycete strain from pig manure.</title>
        <authorList>
            <person name="Gong T."/>
            <person name="Yu Z."/>
            <person name="An M."/>
            <person name="Wei C."/>
            <person name="Yang W."/>
            <person name="Liu L."/>
        </authorList>
    </citation>
    <scope>NUCLEOTIDE SEQUENCE [LARGE SCALE GENOMIC DNA]</scope>
    <source>
        <strain evidence="19 20">ZF39</strain>
    </source>
</reference>
<dbReference type="CDD" id="cd13919">
    <property type="entry name" value="CuRO_HCO_II_like_5"/>
    <property type="match status" value="1"/>
</dbReference>
<dbReference type="Pfam" id="PF00116">
    <property type="entry name" value="COX2"/>
    <property type="match status" value="1"/>
</dbReference>
<evidence type="ECO:0000256" key="13">
    <source>
        <dbReference type="ARBA" id="ARBA00047816"/>
    </source>
</evidence>
<gene>
    <name evidence="19" type="primary">coxB</name>
    <name evidence="19" type="ORF">AADG42_14040</name>
</gene>
<feature type="compositionally biased region" description="Polar residues" evidence="16">
    <location>
        <begin position="264"/>
        <end position="283"/>
    </location>
</feature>
<name>A0ABZ3FUC1_9ACTN</name>
<evidence type="ECO:0000256" key="3">
    <source>
        <dbReference type="ARBA" id="ARBA00022448"/>
    </source>
</evidence>
<keyword evidence="10 15" id="KW-0186">Copper</keyword>
<dbReference type="Pfam" id="PF02790">
    <property type="entry name" value="COX2_TM"/>
    <property type="match status" value="1"/>
</dbReference>
<dbReference type="InterPro" id="IPR001505">
    <property type="entry name" value="Copper_CuA"/>
</dbReference>
<evidence type="ECO:0000256" key="4">
    <source>
        <dbReference type="ARBA" id="ARBA00022660"/>
    </source>
</evidence>
<proteinExistence type="inferred from homology"/>
<keyword evidence="3 14" id="KW-0813">Transport</keyword>
<keyword evidence="5 14" id="KW-0812">Transmembrane</keyword>
<evidence type="ECO:0000256" key="2">
    <source>
        <dbReference type="ARBA" id="ARBA00007866"/>
    </source>
</evidence>
<keyword evidence="8 14" id="KW-0249">Electron transport</keyword>
<dbReference type="PRINTS" id="PR01166">
    <property type="entry name" value="CYCOXIDASEII"/>
</dbReference>
<evidence type="ECO:0000256" key="12">
    <source>
        <dbReference type="ARBA" id="ARBA00024688"/>
    </source>
</evidence>
<evidence type="ECO:0000256" key="17">
    <source>
        <dbReference type="SAM" id="Phobius"/>
    </source>
</evidence>
<dbReference type="Gene3D" id="1.10.287.90">
    <property type="match status" value="1"/>
</dbReference>
<keyword evidence="4 14" id="KW-0679">Respiratory chain</keyword>
<evidence type="ECO:0000256" key="7">
    <source>
        <dbReference type="ARBA" id="ARBA00022967"/>
    </source>
</evidence>
<dbReference type="PROSITE" id="PS51257">
    <property type="entry name" value="PROKAR_LIPOPROTEIN"/>
    <property type="match status" value="1"/>
</dbReference>
<keyword evidence="6 15" id="KW-0479">Metal-binding</keyword>
<comment type="similarity">
    <text evidence="2 14">Belongs to the cytochrome c oxidase subunit 2 family.</text>
</comment>
<dbReference type="PROSITE" id="PS50857">
    <property type="entry name" value="COX2_CUA"/>
    <property type="match status" value="1"/>
</dbReference>
<comment type="cofactor">
    <cofactor evidence="15">
        <name>Cu cation</name>
        <dbReference type="ChEBI" id="CHEBI:23378"/>
    </cofactor>
    <text evidence="15">Binds a copper A center.</text>
</comment>
<evidence type="ECO:0000256" key="11">
    <source>
        <dbReference type="ARBA" id="ARBA00023136"/>
    </source>
</evidence>
<comment type="subcellular location">
    <subcellularLocation>
        <location evidence="14">Cell membrane</location>
        <topology evidence="14">Multi-pass membrane protein</topology>
    </subcellularLocation>
    <subcellularLocation>
        <location evidence="1">Membrane</location>
        <topology evidence="1">Multi-pass membrane protein</topology>
    </subcellularLocation>
</comment>
<feature type="region of interest" description="Disordered" evidence="16">
    <location>
        <begin position="262"/>
        <end position="283"/>
    </location>
</feature>
<dbReference type="InterPro" id="IPR045187">
    <property type="entry name" value="CcO_II"/>
</dbReference>
<keyword evidence="20" id="KW-1185">Reference proteome</keyword>
<evidence type="ECO:0000313" key="20">
    <source>
        <dbReference type="Proteomes" id="UP001442841"/>
    </source>
</evidence>
<dbReference type="RefSeq" id="WP_425309828.1">
    <property type="nucleotide sequence ID" value="NZ_CP154795.1"/>
</dbReference>
<comment type="function">
    <text evidence="12 15">Subunits I and II form the functional core of the enzyme complex. Electrons originating in cytochrome c are transferred via heme a and Cu(A) to the binuclear center formed by heme a3 and Cu(B).</text>
</comment>
<evidence type="ECO:0000313" key="19">
    <source>
        <dbReference type="EMBL" id="XAN08373.1"/>
    </source>
</evidence>
<evidence type="ECO:0000259" key="18">
    <source>
        <dbReference type="PROSITE" id="PS50857"/>
    </source>
</evidence>